<proteinExistence type="predicted"/>
<gene>
    <name evidence="2" type="ORF">QJS35_29060</name>
</gene>
<organism evidence="2 3">
    <name type="scientific">Cohnella silvisoli</name>
    <dbReference type="NCBI Taxonomy" id="2873699"/>
    <lineage>
        <taxon>Bacteria</taxon>
        <taxon>Bacillati</taxon>
        <taxon>Bacillota</taxon>
        <taxon>Bacilli</taxon>
        <taxon>Bacillales</taxon>
        <taxon>Paenibacillaceae</taxon>
        <taxon>Cohnella</taxon>
    </lineage>
</organism>
<comment type="caution">
    <text evidence="2">The sequence shown here is derived from an EMBL/GenBank/DDBJ whole genome shotgun (WGS) entry which is preliminary data.</text>
</comment>
<name>A0ABV1L289_9BACL</name>
<evidence type="ECO:0000313" key="2">
    <source>
        <dbReference type="EMBL" id="MEQ4486429.1"/>
    </source>
</evidence>
<evidence type="ECO:0000313" key="3">
    <source>
        <dbReference type="Proteomes" id="UP001493487"/>
    </source>
</evidence>
<sequence length="296" mass="33548">MSKTRGTTGTPIPSRTVEMNSWGSGLCIPSKMTEEDWRKYGPYQLKGANQPPRGNEEMKASAFEMKDYLQLRLSGMTRKQIAKSKEYTLSHLENYWLKKWGIKDLSQEEIALAAAKPVSESLADAKQPRGLININFQAGQSETFGDATKHIAAELDQGKQKDAEIERLTREKDDYRQTATKLECKIDEYSALSLQLDIENERLKAEVASYISERENFNLAIDDLREQLRDHLHFAAEPISQEEVAVNEPRSARMIQTELIAPTEQIVDELAALICYLRSGNGQAFYLDLQLNEVSL</sequence>
<dbReference type="EMBL" id="JASKHM010000021">
    <property type="protein sequence ID" value="MEQ4486429.1"/>
    <property type="molecule type" value="Genomic_DNA"/>
</dbReference>
<dbReference type="RefSeq" id="WP_232189518.1">
    <property type="nucleotide sequence ID" value="NZ_JAIOAP010000020.1"/>
</dbReference>
<evidence type="ECO:0000256" key="1">
    <source>
        <dbReference type="SAM" id="Coils"/>
    </source>
</evidence>
<protein>
    <submittedName>
        <fullName evidence="2">Uncharacterized protein</fullName>
    </submittedName>
</protein>
<reference evidence="2 3" key="1">
    <citation type="journal article" date="2023" name="Genome Announc.">
        <title>Pan-Genome Analyses of the Genus Cohnella and Proposal of the Novel Species Cohnella silvisoli sp. nov., Isolated from Forest Soil.</title>
        <authorList>
            <person name="Wang C."/>
            <person name="Mao L."/>
            <person name="Bao G."/>
            <person name="Zhu H."/>
        </authorList>
    </citation>
    <scope>NUCLEOTIDE SEQUENCE [LARGE SCALE GENOMIC DNA]</scope>
    <source>
        <strain evidence="2 3">NL03-T5-1</strain>
    </source>
</reference>
<dbReference type="Proteomes" id="UP001493487">
    <property type="component" value="Unassembled WGS sequence"/>
</dbReference>
<keyword evidence="3" id="KW-1185">Reference proteome</keyword>
<keyword evidence="1" id="KW-0175">Coiled coil</keyword>
<accession>A0ABV1L289</accession>
<feature type="coiled-coil region" evidence="1">
    <location>
        <begin position="158"/>
        <end position="227"/>
    </location>
</feature>